<dbReference type="InterPro" id="IPR044925">
    <property type="entry name" value="His-Me_finger_sf"/>
</dbReference>
<proteinExistence type="inferred from homology"/>
<gene>
    <name evidence="5" type="ORF">C0W81_19815</name>
</gene>
<feature type="chain" id="PRO_5015455961" evidence="4">
    <location>
        <begin position="21"/>
        <end position="261"/>
    </location>
</feature>
<evidence type="ECO:0000256" key="2">
    <source>
        <dbReference type="ARBA" id="ARBA00022722"/>
    </source>
</evidence>
<dbReference type="EMBL" id="PYLY01000069">
    <property type="protein sequence ID" value="PST97367.1"/>
    <property type="molecule type" value="Genomic_DNA"/>
</dbReference>
<dbReference type="Pfam" id="PF04231">
    <property type="entry name" value="Endonuclease_1"/>
    <property type="match status" value="1"/>
</dbReference>
<evidence type="ECO:0000256" key="3">
    <source>
        <dbReference type="ARBA" id="ARBA00022801"/>
    </source>
</evidence>
<keyword evidence="2" id="KW-0540">Nuclease</keyword>
<dbReference type="Proteomes" id="UP000241858">
    <property type="component" value="Unassembled WGS sequence"/>
</dbReference>
<dbReference type="PANTHER" id="PTHR33607:SF2">
    <property type="entry name" value="ENDONUCLEASE-1"/>
    <property type="match status" value="1"/>
</dbReference>
<dbReference type="RefSeq" id="WP_061000926.1">
    <property type="nucleotide sequence ID" value="NZ_LNQZ01000046.1"/>
</dbReference>
<accession>A0A2T3HSI6</accession>
<reference evidence="5 6" key="1">
    <citation type="submission" date="2018-03" db="EMBL/GenBank/DDBJ databases">
        <title>Whole genome sequencing of Histamine producing bacteria.</title>
        <authorList>
            <person name="Butler K."/>
        </authorList>
    </citation>
    <scope>NUCLEOTIDE SEQUENCE [LARGE SCALE GENOMIC DNA]</scope>
    <source>
        <strain evidence="5 6">DSM 23343</strain>
    </source>
</reference>
<protein>
    <submittedName>
        <fullName evidence="5">Endonuclease I</fullName>
    </submittedName>
</protein>
<organism evidence="5 6">
    <name type="scientific">Photobacterium aquimaris</name>
    <dbReference type="NCBI Taxonomy" id="512643"/>
    <lineage>
        <taxon>Bacteria</taxon>
        <taxon>Pseudomonadati</taxon>
        <taxon>Pseudomonadota</taxon>
        <taxon>Gammaproteobacteria</taxon>
        <taxon>Vibrionales</taxon>
        <taxon>Vibrionaceae</taxon>
        <taxon>Photobacterium</taxon>
    </lineage>
</organism>
<dbReference type="OrthoDB" id="9800417at2"/>
<dbReference type="PANTHER" id="PTHR33607">
    <property type="entry name" value="ENDONUCLEASE-1"/>
    <property type="match status" value="1"/>
</dbReference>
<dbReference type="SUPFAM" id="SSF54060">
    <property type="entry name" value="His-Me finger endonucleases"/>
    <property type="match status" value="1"/>
</dbReference>
<sequence>MDRTKIILLSVVLFPTLALAKSQELAQIAQGNTTNQSFSKAKKIMQKQIYTNPADMKTIYCGADFNAEKYITLPTGFTTDVYKKRVKRWEAEHVVPAENFGRAFSEWREGAKVCVDSKGKDFKGRKCAEKANKEYRLMQSDLYNLYPAIGAVNAARQNYNYVMLPKTASKNYRSFGSCDMIIDKKDRDAQPPERARGVIARTYMYFDAVYPKYKMSNQQRQLMTVWDKQYPVSKWECERAEKIQKIQGNVNPILADRCRDI</sequence>
<evidence type="ECO:0000313" key="5">
    <source>
        <dbReference type="EMBL" id="PST97367.1"/>
    </source>
</evidence>
<dbReference type="InterPro" id="IPR007346">
    <property type="entry name" value="Endonuclease-I"/>
</dbReference>
<comment type="caution">
    <text evidence="5">The sequence shown here is derived from an EMBL/GenBank/DDBJ whole genome shotgun (WGS) entry which is preliminary data.</text>
</comment>
<dbReference type="AlphaFoldDB" id="A0A2T3HSI6"/>
<dbReference type="GO" id="GO:0004519">
    <property type="term" value="F:endonuclease activity"/>
    <property type="evidence" value="ECO:0007669"/>
    <property type="project" value="UniProtKB-KW"/>
</dbReference>
<name>A0A2T3HSI6_9GAMM</name>
<keyword evidence="4" id="KW-0732">Signal</keyword>
<keyword evidence="5" id="KW-0255">Endonuclease</keyword>
<dbReference type="GO" id="GO:0016787">
    <property type="term" value="F:hydrolase activity"/>
    <property type="evidence" value="ECO:0007669"/>
    <property type="project" value="UniProtKB-KW"/>
</dbReference>
<comment type="similarity">
    <text evidence="1">Belongs to the EndA/NucM nuclease family.</text>
</comment>
<feature type="signal peptide" evidence="4">
    <location>
        <begin position="1"/>
        <end position="20"/>
    </location>
</feature>
<evidence type="ECO:0000256" key="1">
    <source>
        <dbReference type="ARBA" id="ARBA00006429"/>
    </source>
</evidence>
<evidence type="ECO:0000313" key="6">
    <source>
        <dbReference type="Proteomes" id="UP000241858"/>
    </source>
</evidence>
<keyword evidence="3" id="KW-0378">Hydrolase</keyword>
<evidence type="ECO:0000256" key="4">
    <source>
        <dbReference type="SAM" id="SignalP"/>
    </source>
</evidence>